<feature type="transmembrane region" description="Helical" evidence="7">
    <location>
        <begin position="315"/>
        <end position="333"/>
    </location>
</feature>
<accession>A0A1A9BAL1</accession>
<gene>
    <name evidence="8" type="ORF">GA0070622_3118</name>
</gene>
<feature type="transmembrane region" description="Helical" evidence="7">
    <location>
        <begin position="104"/>
        <end position="128"/>
    </location>
</feature>
<organism evidence="8 9">
    <name type="scientific">Micromonospora sediminicola</name>
    <dbReference type="NCBI Taxonomy" id="946078"/>
    <lineage>
        <taxon>Bacteria</taxon>
        <taxon>Bacillati</taxon>
        <taxon>Actinomycetota</taxon>
        <taxon>Actinomycetes</taxon>
        <taxon>Micromonosporales</taxon>
        <taxon>Micromonosporaceae</taxon>
        <taxon>Micromonospora</taxon>
    </lineage>
</organism>
<name>A0A1A9BAL1_9ACTN</name>
<evidence type="ECO:0000313" key="9">
    <source>
        <dbReference type="Proteomes" id="UP000199558"/>
    </source>
</evidence>
<dbReference type="Gene3D" id="1.20.1250.20">
    <property type="entry name" value="MFS general substrate transporter like domains"/>
    <property type="match status" value="2"/>
</dbReference>
<protein>
    <submittedName>
        <fullName evidence="8">Predicted arabinose efflux permease, MFS family</fullName>
    </submittedName>
</protein>
<keyword evidence="9" id="KW-1185">Reference proteome</keyword>
<feature type="transmembrane region" description="Helical" evidence="7">
    <location>
        <begin position="49"/>
        <end position="68"/>
    </location>
</feature>
<dbReference type="PANTHER" id="PTHR23513:SF6">
    <property type="entry name" value="MAJOR FACILITATOR SUPERFAMILY ASSOCIATED DOMAIN-CONTAINING PROTEIN"/>
    <property type="match status" value="1"/>
</dbReference>
<dbReference type="SUPFAM" id="SSF103473">
    <property type="entry name" value="MFS general substrate transporter"/>
    <property type="match status" value="1"/>
</dbReference>
<dbReference type="STRING" id="946078.GA0070622_3118"/>
<dbReference type="InterPro" id="IPR036259">
    <property type="entry name" value="MFS_trans_sf"/>
</dbReference>
<evidence type="ECO:0000256" key="4">
    <source>
        <dbReference type="ARBA" id="ARBA00022989"/>
    </source>
</evidence>
<feature type="transmembrane region" description="Helical" evidence="7">
    <location>
        <begin position="77"/>
        <end position="98"/>
    </location>
</feature>
<evidence type="ECO:0000256" key="1">
    <source>
        <dbReference type="ARBA" id="ARBA00004651"/>
    </source>
</evidence>
<dbReference type="GO" id="GO:0005886">
    <property type="term" value="C:plasma membrane"/>
    <property type="evidence" value="ECO:0007669"/>
    <property type="project" value="UniProtKB-SubCell"/>
</dbReference>
<sequence length="426" mass="43160">MTAVPRGGGRAGRLILAATSLSALGDGFRYTALPLLLLAVGAGTDTLSTAYVVNSVPGVLFVLFGGLLSDRYPAKRVVVLVDLVRAAAATVFTVALVLGAVTVWWVYLLIFVLATAEVVYFSAIQVFLADALDRSDLGVVNGRVASVTTTANSLAGPGAGAFLFGLAPVLPFLVDAVSFVAAAVCNGRVPTPRRTPGGAPVGRTGPAGAVTLLAAGFRTTFSDPVLRGLFAFAVARAFAAAAVLSVLAVFVVTERGLPVSHYGYVLAVGAVGGVLGGWLVSRYGDRVPLWRSTWVANIAFGLSFASLPLGAGVPVIGGLLAVNLAAAVWTAVLAATHRQRVVARDELGRTSSVLRLGVGVATVLGAAAAGLLGDVVPLGGFFVALGLGVLVVCAPFPRPPRPRAEPPVGPPGGARAERDGPVDVTA</sequence>
<evidence type="ECO:0000256" key="2">
    <source>
        <dbReference type="ARBA" id="ARBA00022475"/>
    </source>
</evidence>
<feature type="transmembrane region" description="Helical" evidence="7">
    <location>
        <begin position="378"/>
        <end position="396"/>
    </location>
</feature>
<keyword evidence="3 7" id="KW-0812">Transmembrane</keyword>
<feature type="compositionally biased region" description="Basic and acidic residues" evidence="6">
    <location>
        <begin position="415"/>
        <end position="426"/>
    </location>
</feature>
<evidence type="ECO:0000256" key="3">
    <source>
        <dbReference type="ARBA" id="ARBA00022692"/>
    </source>
</evidence>
<dbReference type="InterPro" id="IPR011701">
    <property type="entry name" value="MFS"/>
</dbReference>
<reference evidence="9" key="1">
    <citation type="submission" date="2016-06" db="EMBL/GenBank/DDBJ databases">
        <authorList>
            <person name="Varghese N."/>
            <person name="Submissions Spin"/>
        </authorList>
    </citation>
    <scope>NUCLEOTIDE SEQUENCE [LARGE SCALE GENOMIC DNA]</scope>
    <source>
        <strain evidence="9">DSM 45794</strain>
    </source>
</reference>
<evidence type="ECO:0000256" key="7">
    <source>
        <dbReference type="SAM" id="Phobius"/>
    </source>
</evidence>
<evidence type="ECO:0000313" key="8">
    <source>
        <dbReference type="EMBL" id="SBT66101.1"/>
    </source>
</evidence>
<feature type="transmembrane region" description="Helical" evidence="7">
    <location>
        <begin position="228"/>
        <end position="250"/>
    </location>
</feature>
<dbReference type="PANTHER" id="PTHR23513">
    <property type="entry name" value="INTEGRAL MEMBRANE EFFLUX PROTEIN-RELATED"/>
    <property type="match status" value="1"/>
</dbReference>
<dbReference type="Pfam" id="PF07690">
    <property type="entry name" value="MFS_1"/>
    <property type="match status" value="1"/>
</dbReference>
<keyword evidence="2" id="KW-1003">Cell membrane</keyword>
<dbReference type="AlphaFoldDB" id="A0A1A9BAL1"/>
<dbReference type="Proteomes" id="UP000199558">
    <property type="component" value="Unassembled WGS sequence"/>
</dbReference>
<dbReference type="EMBL" id="FLRH01000003">
    <property type="protein sequence ID" value="SBT66101.1"/>
    <property type="molecule type" value="Genomic_DNA"/>
</dbReference>
<feature type="transmembrane region" description="Helical" evidence="7">
    <location>
        <begin position="262"/>
        <end position="280"/>
    </location>
</feature>
<dbReference type="GO" id="GO:0022857">
    <property type="term" value="F:transmembrane transporter activity"/>
    <property type="evidence" value="ECO:0007669"/>
    <property type="project" value="InterPro"/>
</dbReference>
<proteinExistence type="predicted"/>
<keyword evidence="5 7" id="KW-0472">Membrane</keyword>
<evidence type="ECO:0000256" key="6">
    <source>
        <dbReference type="SAM" id="MobiDB-lite"/>
    </source>
</evidence>
<evidence type="ECO:0000256" key="5">
    <source>
        <dbReference type="ARBA" id="ARBA00023136"/>
    </source>
</evidence>
<feature type="region of interest" description="Disordered" evidence="6">
    <location>
        <begin position="399"/>
        <end position="426"/>
    </location>
</feature>
<feature type="transmembrane region" description="Helical" evidence="7">
    <location>
        <begin position="292"/>
        <end position="309"/>
    </location>
</feature>
<feature type="transmembrane region" description="Helical" evidence="7">
    <location>
        <begin position="353"/>
        <end position="372"/>
    </location>
</feature>
<comment type="subcellular location">
    <subcellularLocation>
        <location evidence="1">Cell membrane</location>
        <topology evidence="1">Multi-pass membrane protein</topology>
    </subcellularLocation>
</comment>
<keyword evidence="4 7" id="KW-1133">Transmembrane helix</keyword>